<reference evidence="3 4" key="1">
    <citation type="journal article" date="2014" name="Am. J. Bot.">
        <title>Genome assembly and annotation for red clover (Trifolium pratense; Fabaceae).</title>
        <authorList>
            <person name="Istvanek J."/>
            <person name="Jaros M."/>
            <person name="Krenek A."/>
            <person name="Repkova J."/>
        </authorList>
    </citation>
    <scope>NUCLEOTIDE SEQUENCE [LARGE SCALE GENOMIC DNA]</scope>
    <source>
        <strain evidence="4">cv. Tatra</strain>
        <tissue evidence="3">Young leaves</tissue>
    </source>
</reference>
<dbReference type="STRING" id="57577.A0A2K3K4T9"/>
<dbReference type="Proteomes" id="UP000236291">
    <property type="component" value="Unassembled WGS sequence"/>
</dbReference>
<keyword evidence="1" id="KW-0611">Plant defense</keyword>
<name>A0A2K3K4T9_TRIPR</name>
<feature type="domain" description="Disease resistance protein At4g27190-like leucine-rich repeats" evidence="2">
    <location>
        <begin position="45"/>
        <end position="135"/>
    </location>
</feature>
<accession>A0A2K3K4T9</accession>
<sequence length="138" mass="15427">MFPKLGSLELEHLPSLTSFCSIPLKADIQCMPVALINKKVTMPQLELLKVSKINSGKLWDDNLPGCSFIQNLTSLTIDKCDNIVYAFSSSVARELVNLKHLAISNCQRLEEIFDVSQKPFSNDEVVFPNLETLEISLT</sequence>
<organism evidence="3 4">
    <name type="scientific">Trifolium pratense</name>
    <name type="common">Red clover</name>
    <dbReference type="NCBI Taxonomy" id="57577"/>
    <lineage>
        <taxon>Eukaryota</taxon>
        <taxon>Viridiplantae</taxon>
        <taxon>Streptophyta</taxon>
        <taxon>Embryophyta</taxon>
        <taxon>Tracheophyta</taxon>
        <taxon>Spermatophyta</taxon>
        <taxon>Magnoliopsida</taxon>
        <taxon>eudicotyledons</taxon>
        <taxon>Gunneridae</taxon>
        <taxon>Pentapetalae</taxon>
        <taxon>rosids</taxon>
        <taxon>fabids</taxon>
        <taxon>Fabales</taxon>
        <taxon>Fabaceae</taxon>
        <taxon>Papilionoideae</taxon>
        <taxon>50 kb inversion clade</taxon>
        <taxon>NPAAA clade</taxon>
        <taxon>Hologalegina</taxon>
        <taxon>IRL clade</taxon>
        <taxon>Trifolieae</taxon>
        <taxon>Trifolium</taxon>
    </lineage>
</organism>
<comment type="caution">
    <text evidence="3">The sequence shown here is derived from an EMBL/GenBank/DDBJ whole genome shotgun (WGS) entry which is preliminary data.</text>
</comment>
<dbReference type="InterPro" id="IPR057135">
    <property type="entry name" value="At4g27190-like_LRR"/>
</dbReference>
<dbReference type="AlphaFoldDB" id="A0A2K3K4T9"/>
<dbReference type="PANTHER" id="PTHR33463">
    <property type="entry name" value="NB-ARC DOMAIN-CONTAINING PROTEIN-RELATED"/>
    <property type="match status" value="1"/>
</dbReference>
<dbReference type="EMBL" id="ASHM01084924">
    <property type="protein sequence ID" value="PNX61313.1"/>
    <property type="molecule type" value="Genomic_DNA"/>
</dbReference>
<protein>
    <submittedName>
        <fullName evidence="3">Disease resistance (CC-NBS-LRR class) family protein</fullName>
    </submittedName>
</protein>
<dbReference type="InterPro" id="IPR050905">
    <property type="entry name" value="Plant_NBS-LRR"/>
</dbReference>
<dbReference type="Gene3D" id="3.80.10.10">
    <property type="entry name" value="Ribonuclease Inhibitor"/>
    <property type="match status" value="1"/>
</dbReference>
<proteinExistence type="predicted"/>
<evidence type="ECO:0000313" key="3">
    <source>
        <dbReference type="EMBL" id="PNX61313.1"/>
    </source>
</evidence>
<dbReference type="SUPFAM" id="SSF52047">
    <property type="entry name" value="RNI-like"/>
    <property type="match status" value="1"/>
</dbReference>
<evidence type="ECO:0000259" key="2">
    <source>
        <dbReference type="Pfam" id="PF23247"/>
    </source>
</evidence>
<dbReference type="PANTHER" id="PTHR33463:SF203">
    <property type="entry name" value="AAA+ ATPASE DOMAIN-CONTAINING PROTEIN"/>
    <property type="match status" value="1"/>
</dbReference>
<evidence type="ECO:0000256" key="1">
    <source>
        <dbReference type="ARBA" id="ARBA00022821"/>
    </source>
</evidence>
<dbReference type="Pfam" id="PF23247">
    <property type="entry name" value="LRR_RPS2"/>
    <property type="match status" value="1"/>
</dbReference>
<gene>
    <name evidence="3" type="ORF">L195_g052388</name>
</gene>
<reference evidence="3 4" key="2">
    <citation type="journal article" date="2017" name="Front. Plant Sci.">
        <title>Gene Classification and Mining of Molecular Markers Useful in Red Clover (Trifolium pratense) Breeding.</title>
        <authorList>
            <person name="Istvanek J."/>
            <person name="Dluhosova J."/>
            <person name="Dluhos P."/>
            <person name="Patkova L."/>
            <person name="Nedelnik J."/>
            <person name="Repkova J."/>
        </authorList>
    </citation>
    <scope>NUCLEOTIDE SEQUENCE [LARGE SCALE GENOMIC DNA]</scope>
    <source>
        <strain evidence="4">cv. Tatra</strain>
        <tissue evidence="3">Young leaves</tissue>
    </source>
</reference>
<feature type="non-terminal residue" evidence="3">
    <location>
        <position position="138"/>
    </location>
</feature>
<dbReference type="InterPro" id="IPR032675">
    <property type="entry name" value="LRR_dom_sf"/>
</dbReference>
<evidence type="ECO:0000313" key="4">
    <source>
        <dbReference type="Proteomes" id="UP000236291"/>
    </source>
</evidence>